<feature type="signal peptide" evidence="1">
    <location>
        <begin position="1"/>
        <end position="21"/>
    </location>
</feature>
<evidence type="ECO:0000256" key="1">
    <source>
        <dbReference type="SAM" id="SignalP"/>
    </source>
</evidence>
<proteinExistence type="predicted"/>
<protein>
    <submittedName>
        <fullName evidence="2">Uncharacterized protein</fullName>
    </submittedName>
</protein>
<sequence length="89" mass="9017">MDRRCVHAALLAVVALAAAAAGDNATSSIGGATAAAEAVVVHRRVLETTSIQDSVLDGDRPACLRTPCSGRGQSYSGRGCAKAYGFDLP</sequence>
<dbReference type="PANTHER" id="PTHR34998">
    <property type="entry name" value="OS04G0357400 PROTEIN-RELATED"/>
    <property type="match status" value="1"/>
</dbReference>
<dbReference type="PANTHER" id="PTHR34998:SF9">
    <property type="entry name" value="OS04G0357400 PROTEIN"/>
    <property type="match status" value="1"/>
</dbReference>
<accession>A0A0D3FUK3</accession>
<evidence type="ECO:0000313" key="3">
    <source>
        <dbReference type="Proteomes" id="UP000026960"/>
    </source>
</evidence>
<dbReference type="HOGENOM" id="CLU_137621_0_1_1"/>
<name>A0A0D3FUK3_9ORYZ</name>
<dbReference type="PaxDb" id="65489-OBART04G08690.1"/>
<dbReference type="Proteomes" id="UP000026960">
    <property type="component" value="Chromosome 4"/>
</dbReference>
<dbReference type="AlphaFoldDB" id="A0A0D3FUK3"/>
<organism evidence="2">
    <name type="scientific">Oryza barthii</name>
    <dbReference type="NCBI Taxonomy" id="65489"/>
    <lineage>
        <taxon>Eukaryota</taxon>
        <taxon>Viridiplantae</taxon>
        <taxon>Streptophyta</taxon>
        <taxon>Embryophyta</taxon>
        <taxon>Tracheophyta</taxon>
        <taxon>Spermatophyta</taxon>
        <taxon>Magnoliopsida</taxon>
        <taxon>Liliopsida</taxon>
        <taxon>Poales</taxon>
        <taxon>Poaceae</taxon>
        <taxon>BOP clade</taxon>
        <taxon>Oryzoideae</taxon>
        <taxon>Oryzeae</taxon>
        <taxon>Oryzinae</taxon>
        <taxon>Oryza</taxon>
    </lineage>
</organism>
<evidence type="ECO:0000313" key="2">
    <source>
        <dbReference type="EnsemblPlants" id="OBART04G08690.1"/>
    </source>
</evidence>
<reference evidence="2" key="1">
    <citation type="journal article" date="2009" name="Rice">
        <title>De Novo Next Generation Sequencing of Plant Genomes.</title>
        <authorList>
            <person name="Rounsley S."/>
            <person name="Marri P.R."/>
            <person name="Yu Y."/>
            <person name="He R."/>
            <person name="Sisneros N."/>
            <person name="Goicoechea J.L."/>
            <person name="Lee S.J."/>
            <person name="Angelova A."/>
            <person name="Kudrna D."/>
            <person name="Luo M."/>
            <person name="Affourtit J."/>
            <person name="Desany B."/>
            <person name="Knight J."/>
            <person name="Niazi F."/>
            <person name="Egholm M."/>
            <person name="Wing R.A."/>
        </authorList>
    </citation>
    <scope>NUCLEOTIDE SEQUENCE [LARGE SCALE GENOMIC DNA]</scope>
    <source>
        <strain evidence="2">cv. IRGC 105608</strain>
    </source>
</reference>
<reference evidence="2" key="2">
    <citation type="submission" date="2015-03" db="UniProtKB">
        <authorList>
            <consortium name="EnsemblPlants"/>
        </authorList>
    </citation>
    <scope>IDENTIFICATION</scope>
</reference>
<keyword evidence="1" id="KW-0732">Signal</keyword>
<feature type="chain" id="PRO_5002262516" evidence="1">
    <location>
        <begin position="22"/>
        <end position="89"/>
    </location>
</feature>
<dbReference type="EnsemblPlants" id="OBART04G08690.1">
    <property type="protein sequence ID" value="OBART04G08690.1"/>
    <property type="gene ID" value="OBART04G08690"/>
</dbReference>
<keyword evidence="3" id="KW-1185">Reference proteome</keyword>
<dbReference type="Gramene" id="OBART04G08690.1">
    <property type="protein sequence ID" value="OBART04G08690.1"/>
    <property type="gene ID" value="OBART04G08690"/>
</dbReference>